<accession>A0A7C8YTF4</accession>
<dbReference type="InterPro" id="IPR036758">
    <property type="entry name" value="At5g01610-like"/>
</dbReference>
<dbReference type="Gene3D" id="2.30.240.10">
    <property type="entry name" value="At5g01610-like"/>
    <property type="match status" value="1"/>
</dbReference>
<reference evidence="1" key="1">
    <citation type="journal article" date="2013" name="J. Plant Res.">
        <title>Effect of fungi and light on seed germination of three Opuntia species from semiarid lands of central Mexico.</title>
        <authorList>
            <person name="Delgado-Sanchez P."/>
            <person name="Jimenez-Bremont J.F."/>
            <person name="Guerrero-Gonzalez Mde L."/>
            <person name="Flores J."/>
        </authorList>
    </citation>
    <scope>NUCLEOTIDE SEQUENCE</scope>
    <source>
        <tissue evidence="1">Cladode</tissue>
    </source>
</reference>
<protein>
    <recommendedName>
        <fullName evidence="2">DUF538 domain-containing protein</fullName>
    </recommendedName>
</protein>
<dbReference type="EMBL" id="GISG01056188">
    <property type="protein sequence ID" value="MBA4626336.1"/>
    <property type="molecule type" value="Transcribed_RNA"/>
</dbReference>
<sequence length="177" mass="19824">MGILRRSVDYSSIALFFISLLSLSSSLTFSYPHPSTRSINDVGSPDIHDILPMYNIPKGLVPNAVKSYSFASRDGSFTVEMEHTCYVKFADDQLVYYDKIIKGKLSYGKVSEVSGIQAKRFLWVPVTGLDVDSDAGMVAFHVGPFTQKVPAQQFQTIPTCIKNRDFSLELKSFWANY</sequence>
<evidence type="ECO:0000313" key="1">
    <source>
        <dbReference type="EMBL" id="MBA4626336.1"/>
    </source>
</evidence>
<dbReference type="Pfam" id="PF04398">
    <property type="entry name" value="DUF538"/>
    <property type="match status" value="1"/>
</dbReference>
<evidence type="ECO:0008006" key="2">
    <source>
        <dbReference type="Google" id="ProtNLM"/>
    </source>
</evidence>
<dbReference type="PANTHER" id="PTHR31676">
    <property type="entry name" value="T31J12.3 PROTEIN-RELATED"/>
    <property type="match status" value="1"/>
</dbReference>
<dbReference type="SUPFAM" id="SSF141562">
    <property type="entry name" value="At5g01610-like"/>
    <property type="match status" value="1"/>
</dbReference>
<name>A0A7C8YTF4_OPUST</name>
<proteinExistence type="predicted"/>
<reference evidence="1" key="2">
    <citation type="submission" date="2020-07" db="EMBL/GenBank/DDBJ databases">
        <authorList>
            <person name="Vera ALvarez R."/>
            <person name="Arias-Moreno D.M."/>
            <person name="Jimenez-Jacinto V."/>
            <person name="Jimenez-Bremont J.F."/>
            <person name="Swaminathan K."/>
            <person name="Moose S.P."/>
            <person name="Guerrero-Gonzalez M.L."/>
            <person name="Marino-Ramirez L."/>
            <person name="Landsman D."/>
            <person name="Rodriguez-Kessler M."/>
            <person name="Delgado-Sanchez P."/>
        </authorList>
    </citation>
    <scope>NUCLEOTIDE SEQUENCE</scope>
    <source>
        <tissue evidence="1">Cladode</tissue>
    </source>
</reference>
<dbReference type="AlphaFoldDB" id="A0A7C8YTF4"/>
<dbReference type="PANTHER" id="PTHR31676:SF96">
    <property type="entry name" value="EXPRESSED PROTEIN"/>
    <property type="match status" value="1"/>
</dbReference>
<organism evidence="1">
    <name type="scientific">Opuntia streptacantha</name>
    <name type="common">Prickly pear cactus</name>
    <name type="synonym">Opuntia cardona</name>
    <dbReference type="NCBI Taxonomy" id="393608"/>
    <lineage>
        <taxon>Eukaryota</taxon>
        <taxon>Viridiplantae</taxon>
        <taxon>Streptophyta</taxon>
        <taxon>Embryophyta</taxon>
        <taxon>Tracheophyta</taxon>
        <taxon>Spermatophyta</taxon>
        <taxon>Magnoliopsida</taxon>
        <taxon>eudicotyledons</taxon>
        <taxon>Gunneridae</taxon>
        <taxon>Pentapetalae</taxon>
        <taxon>Caryophyllales</taxon>
        <taxon>Cactineae</taxon>
        <taxon>Cactaceae</taxon>
        <taxon>Opuntioideae</taxon>
        <taxon>Opuntia</taxon>
    </lineage>
</organism>
<dbReference type="InterPro" id="IPR007493">
    <property type="entry name" value="DUF538"/>
</dbReference>